<dbReference type="OrthoDB" id="7794186at2"/>
<keyword evidence="3" id="KW-1185">Reference proteome</keyword>
<dbReference type="NCBIfam" id="TIGR04183">
    <property type="entry name" value="Por_Secre_tail"/>
    <property type="match status" value="1"/>
</dbReference>
<dbReference type="InterPro" id="IPR026444">
    <property type="entry name" value="Secre_tail"/>
</dbReference>
<reference evidence="2 3" key="1">
    <citation type="submission" date="2017-10" db="EMBL/GenBank/DDBJ databases">
        <title>The draft genome sequence of Lewinella nigricans NBRC 102662.</title>
        <authorList>
            <person name="Wang K."/>
        </authorList>
    </citation>
    <scope>NUCLEOTIDE SEQUENCE [LARGE SCALE GENOMIC DNA]</scope>
    <source>
        <strain evidence="2 3">NBRC 102662</strain>
    </source>
</reference>
<sequence>MTSLIVTTKSKSKKNGLKQQFFLLFSLGCLLFLALTPQTIYAQCSAISSINFAANNPADTDIYWGDGSNAFIRESLEPQDYECFDVVPFFVELRIDPDAACTDYVVELPVSWLCNTTGQGGIGVTDVVSFQLNDASDPGSANLDGNEMIIKTMEQINGDPLGTSNGSCTLDAVFEVSGLDPGDVVIVRIDVLLDCDLTSTPTGNIQANLGAFQDIKILFGNGIDCGCDNLQGGAQTIPWKVGLPECEIACTITKNQDASCNGFSDGSATVNVTGAYGTVTYAWPGGQTTATVSNLAAGTYEVTVSDEIIDCNSTCMVTINEPPALNCSITKTSDVSCYGFSDGSATISGSGGTPPYSFNWGGADPTALSAGTYTATVTDANGCTSTCSVTILQPLALSCSITKTSDASCNGFNDGSATISGAGGTPPYSFNWGGADPNALAAGSYTATVTDANGCTSTCDVTIGQPSDLSCSITKDSDVSCYGFSDGSASISAAGGTAPYSFDWGGADPNALAAGSYTATVTDANGCTSTCSVTILEPPALTCSITKTSDVSCYGFSDGSATISGAGGTTPYSFDWGGANPNALAAGTYTATVTDANGCTSTCMVTIAEPPALSCSITKDSDVSCYGFSDGSASISGSGGTPPYSFNWGGANPNALAAGTYTATVTDANGCTSTCSVTILQPPALSCSISKDSDVSCYGFSDGSATVSGSGGTTPYSFNWGGKNPNALPAGTHTVTVTDANGCTSTCSVTISQPPPLSCSIINNSGVSEICLGESLDLSAGPSGGTPPYTYDWSSDGSANFSSPSSSSTTVSGFGLGTETITLEITDANGCVTTCTIDITTVRCVDECTWTPGFWKNHPEEICGLLGGNVTKFKGQRSCSGESQNIGFELCGTHYTLSASEISCLFNYSSSTRGRKTPPGCTPEVVAIAEHFAPYPNGETLLHHILAAKLNLIYNGASFGNLDVGDLVCVDEVNGVNVPNIFNGTPDASANEICAINFCLNGATSASQLSAYIKPLTAFNECNNTCGLPSQNPFLAIPQFTERVNTEMRVFPNPAKDQVNLQFNLDADRQISIRVMDMNGKLYRTMQIDAMQGVNTETIELDGLSSGLYLIQFTDGERVQTKRFIRTE</sequence>
<dbReference type="EMBL" id="PDUD01000002">
    <property type="protein sequence ID" value="PHN08124.1"/>
    <property type="molecule type" value="Genomic_DNA"/>
</dbReference>
<evidence type="ECO:0000313" key="3">
    <source>
        <dbReference type="Proteomes" id="UP000223913"/>
    </source>
</evidence>
<evidence type="ECO:0000259" key="1">
    <source>
        <dbReference type="Pfam" id="PF18962"/>
    </source>
</evidence>
<dbReference type="Gene3D" id="2.60.40.740">
    <property type="match status" value="6"/>
</dbReference>
<name>A0A2D0NHY6_FLAN2</name>
<dbReference type="Pfam" id="PF18962">
    <property type="entry name" value="Por_Secre_tail"/>
    <property type="match status" value="1"/>
</dbReference>
<dbReference type="AlphaFoldDB" id="A0A2D0NHY6"/>
<feature type="domain" description="Secretion system C-terminal sorting" evidence="1">
    <location>
        <begin position="1050"/>
        <end position="1125"/>
    </location>
</feature>
<dbReference type="InterPro" id="IPR025667">
    <property type="entry name" value="SprB_repeat"/>
</dbReference>
<dbReference type="Pfam" id="PF13573">
    <property type="entry name" value="SprB"/>
    <property type="match status" value="7"/>
</dbReference>
<comment type="caution">
    <text evidence="2">The sequence shown here is derived from an EMBL/GenBank/DDBJ whole genome shotgun (WGS) entry which is preliminary data.</text>
</comment>
<gene>
    <name evidence="2" type="ORF">CRP01_02030</name>
</gene>
<dbReference type="RefSeq" id="WP_099148327.1">
    <property type="nucleotide sequence ID" value="NZ_PDUD01000002.1"/>
</dbReference>
<evidence type="ECO:0000313" key="2">
    <source>
        <dbReference type="EMBL" id="PHN08124.1"/>
    </source>
</evidence>
<proteinExistence type="predicted"/>
<dbReference type="Proteomes" id="UP000223913">
    <property type="component" value="Unassembled WGS sequence"/>
</dbReference>
<accession>A0A2D0NHY6</accession>
<protein>
    <recommendedName>
        <fullName evidence="1">Secretion system C-terminal sorting domain-containing protein</fullName>
    </recommendedName>
</protein>
<organism evidence="2 3">
    <name type="scientific">Flavilitoribacter nigricans (strain ATCC 23147 / DSM 23189 / NBRC 102662 / NCIMB 1420 / SS-2)</name>
    <name type="common">Lewinella nigricans</name>
    <dbReference type="NCBI Taxonomy" id="1122177"/>
    <lineage>
        <taxon>Bacteria</taxon>
        <taxon>Pseudomonadati</taxon>
        <taxon>Bacteroidota</taxon>
        <taxon>Saprospiria</taxon>
        <taxon>Saprospirales</taxon>
        <taxon>Lewinellaceae</taxon>
        <taxon>Flavilitoribacter</taxon>
    </lineage>
</organism>